<dbReference type="InterPro" id="IPR001680">
    <property type="entry name" value="WD40_rpt"/>
</dbReference>
<sequence>MLERAVLHGDLTHIPAELERSRVQIFLCADPVESERERRALRNRVYPKLREYCRQVHGLEFQVVDTYDGIQYEEYYSPRVQKIRKQLLGGCLDQSVGPCFVALIGEEYGQFSLPWEIDGEEFEKILVAAHENRINTKALEKWYLRDENGVPPVYHLPEKDEGLPYSSTTNQTGAADPWPRTYHEIRKVLDAAVPLCVQKGSISPQQAEKYFRSALEEELLFTLKDSPKALQERCICYIHKVPYKAYLQRMNSEKGGATRPSSYSKLCHLRDTFIPALACNGPLCLYSTTTTCNIKVGYTEEKEEKYIEGLCNQFYSDTLRLIEKSFPADPLYCSNRTGEAVQHLSLCSMYSSLQQFSFREEQIIHDYILHDKSQKSMVVFGKPGCGKTVLLASCAGKVHLWLEADNPFLVMRFICPYWEPLNPTILLRGLCHQLSDIYQRVIPNHLDNVADLRQCLVDLMSLSSKQTPLILIMDDIDYVTLDTNSLLPWWLTTPIPPFTKIIVSVTQKQNVTADQVKSLHEDQFLYLELQRQRRECNENLKQCLLEYNRKITSGQQMYVNRSLETNTSPLQVHLLFKIVTEWKSHQDVDSQTLGVDSYESAERLFHKFEIKYSYEIVSRTLSYITLSGSGIGVNELIDLLTADDLVIDKLHELYGTGNIPRMPEWIVTGILLELKGCLSDRMSLGCKLVYWNNQMYQQVIMNRYLSSPEIRQQLHTTMYYFFSGRWPGGRFISKALQKLNSPLPNKCLANDNRTPNQHYLDYHPPSQPWFYHGHSVCQRTVTGNVRKAHELPFHLKQCGKLEKLYNEVFMAFPYYKVLVQAGQLHLLLNSIEDAVELIGKLELYFICDVLKEASCLLKERPDSLEMIFQSKLLPLGSTYPPLLKMANQVYGEGRKKSSIKVLCSPLIRVPFFKVCFPEASSVIRILEMKGGPLLMVVFENGSVYTWAAGKNFRLRFKGSVHVKDVSVDNECRYLALCTLNHSFLLLDCLSWTVLNDLMKNIKENQLVPKHFSFSETRLMVCFDNSSNVRVFDVPSGELIDELVFSQEVTFFSCDSMGKYTVMRQTNNIFIYDNQNLSIKISLPVDLVLHVVHSIHVHETMVYIIDKASKINVWSITNPAQPLLLDELGSEEEYGEVVSTEYSPPWLLICRAQYIEVRHTESWERHCFKPPRGQTLIFGVFSQSCEEVIAAVESVPFLFVWDRESGQCISKISLELGIVSMLTKCRRSSQLAAVIEDKALMLWDLKSVVIPTSYFQTGRPVESLILCPQGNHAYTRDSSDLVCRWDTTSCRITDIFQHCNTVEAMALAAMGEILVTSVTSGGLYVWLTCTGENLHFIQTQPISQILITPNSYFVVTLCEHGISKVWRPTTATVVCYIQPYLQRASINSESTFIIGLQHRRLVAISLWSGRVCKRFHCEEGSDCVLEFKCLKGHPDFIVVITSRADFYTWNMAEGTVCHQFKFPLCNWFQLSSNGRIMATAQSGTINVINTHNGQHCIQHTSNPILHQHLTMDGVFLLYIGHISTKACPCDFHINPVLQVIRVSSGETIDQFHLGKLPSTMSVSEDDRMIFIGFEDGTLGLYSLSELYEGGTRKSNVLKISDSSAVKIYKGKSSPTIIWADPICLEPSES</sequence>
<dbReference type="SUPFAM" id="SSF52540">
    <property type="entry name" value="P-loop containing nucleoside triphosphate hydrolases"/>
    <property type="match status" value="1"/>
</dbReference>
<dbReference type="SUPFAM" id="SSF82171">
    <property type="entry name" value="DPP6 N-terminal domain-like"/>
    <property type="match status" value="2"/>
</dbReference>
<evidence type="ECO:0000313" key="2">
    <source>
        <dbReference type="Proteomes" id="UP000694892"/>
    </source>
</evidence>
<dbReference type="InterPro" id="IPR052752">
    <property type="entry name" value="NACHT-WD_repeat"/>
</dbReference>
<dbReference type="EMBL" id="CM004468">
    <property type="protein sequence ID" value="OCT96378.1"/>
    <property type="molecule type" value="Genomic_DNA"/>
</dbReference>
<dbReference type="PANTHER" id="PTHR19871">
    <property type="entry name" value="BETA TRANSDUCIN-RELATED PROTEIN"/>
    <property type="match status" value="1"/>
</dbReference>
<gene>
    <name evidence="1" type="ORF">XELAEV_18014055mg</name>
</gene>
<proteinExistence type="predicted"/>
<evidence type="ECO:0008006" key="3">
    <source>
        <dbReference type="Google" id="ProtNLM"/>
    </source>
</evidence>
<protein>
    <recommendedName>
        <fullName evidence="3">NACHT domain-containing protein</fullName>
    </recommendedName>
</protein>
<reference evidence="2" key="1">
    <citation type="journal article" date="2016" name="Nature">
        <title>Genome evolution in the allotetraploid frog Xenopus laevis.</title>
        <authorList>
            <person name="Session A.M."/>
            <person name="Uno Y."/>
            <person name="Kwon T."/>
            <person name="Chapman J.A."/>
            <person name="Toyoda A."/>
            <person name="Takahashi S."/>
            <person name="Fukui A."/>
            <person name="Hikosaka A."/>
            <person name="Suzuki A."/>
            <person name="Kondo M."/>
            <person name="van Heeringen S.J."/>
            <person name="Quigley I."/>
            <person name="Heinz S."/>
            <person name="Ogino H."/>
            <person name="Ochi H."/>
            <person name="Hellsten U."/>
            <person name="Lyons J.B."/>
            <person name="Simakov O."/>
            <person name="Putnam N."/>
            <person name="Stites J."/>
            <person name="Kuroki Y."/>
            <person name="Tanaka T."/>
            <person name="Michiue T."/>
            <person name="Watanabe M."/>
            <person name="Bogdanovic O."/>
            <person name="Lister R."/>
            <person name="Georgiou G."/>
            <person name="Paranjpe S.S."/>
            <person name="van Kruijsbergen I."/>
            <person name="Shu S."/>
            <person name="Carlson J."/>
            <person name="Kinoshita T."/>
            <person name="Ohta Y."/>
            <person name="Mawaribuchi S."/>
            <person name="Jenkins J."/>
            <person name="Grimwood J."/>
            <person name="Schmutz J."/>
            <person name="Mitros T."/>
            <person name="Mozaffari S.V."/>
            <person name="Suzuki Y."/>
            <person name="Haramoto Y."/>
            <person name="Yamamoto T.S."/>
            <person name="Takagi C."/>
            <person name="Heald R."/>
            <person name="Miller K."/>
            <person name="Haudenschild C."/>
            <person name="Kitzman J."/>
            <person name="Nakayama T."/>
            <person name="Izutsu Y."/>
            <person name="Robert J."/>
            <person name="Fortriede J."/>
            <person name="Burns K."/>
            <person name="Lotay V."/>
            <person name="Karimi K."/>
            <person name="Yasuoka Y."/>
            <person name="Dichmann D.S."/>
            <person name="Flajnik M.F."/>
            <person name="Houston D.W."/>
            <person name="Shendure J."/>
            <person name="DuPasquier L."/>
            <person name="Vize P.D."/>
            <person name="Zorn A.M."/>
            <person name="Ito M."/>
            <person name="Marcotte E.M."/>
            <person name="Wallingford J.B."/>
            <person name="Ito Y."/>
            <person name="Asashima M."/>
            <person name="Ueno N."/>
            <person name="Matsuda Y."/>
            <person name="Veenstra G.J."/>
            <person name="Fujiyama A."/>
            <person name="Harland R.M."/>
            <person name="Taira M."/>
            <person name="Rokhsar D.S."/>
        </authorList>
    </citation>
    <scope>NUCLEOTIDE SEQUENCE [LARGE SCALE GENOMIC DNA]</scope>
    <source>
        <strain evidence="2">J</strain>
    </source>
</reference>
<evidence type="ECO:0000313" key="1">
    <source>
        <dbReference type="EMBL" id="OCT96378.1"/>
    </source>
</evidence>
<dbReference type="PANTHER" id="PTHR19871:SF44">
    <property type="entry name" value="NACHT AND WD REPEAT DOMAIN-CONTAINING PROTEIN 2"/>
    <property type="match status" value="1"/>
</dbReference>
<dbReference type="Gene3D" id="3.40.50.300">
    <property type="entry name" value="P-loop containing nucleotide triphosphate hydrolases"/>
    <property type="match status" value="1"/>
</dbReference>
<accession>A0A974HZZ3</accession>
<dbReference type="InterPro" id="IPR015943">
    <property type="entry name" value="WD40/YVTN_repeat-like_dom_sf"/>
</dbReference>
<dbReference type="Gene3D" id="2.130.10.10">
    <property type="entry name" value="YVTN repeat-like/Quinoprotein amine dehydrogenase"/>
    <property type="match status" value="3"/>
</dbReference>
<dbReference type="SMART" id="SM00320">
    <property type="entry name" value="WD40"/>
    <property type="match status" value="4"/>
</dbReference>
<organism evidence="1 2">
    <name type="scientific">Xenopus laevis</name>
    <name type="common">African clawed frog</name>
    <dbReference type="NCBI Taxonomy" id="8355"/>
    <lineage>
        <taxon>Eukaryota</taxon>
        <taxon>Metazoa</taxon>
        <taxon>Chordata</taxon>
        <taxon>Craniata</taxon>
        <taxon>Vertebrata</taxon>
        <taxon>Euteleostomi</taxon>
        <taxon>Amphibia</taxon>
        <taxon>Batrachia</taxon>
        <taxon>Anura</taxon>
        <taxon>Pipoidea</taxon>
        <taxon>Pipidae</taxon>
        <taxon>Xenopodinae</taxon>
        <taxon>Xenopus</taxon>
        <taxon>Xenopus</taxon>
    </lineage>
</organism>
<dbReference type="InterPro" id="IPR027417">
    <property type="entry name" value="P-loop_NTPase"/>
</dbReference>
<dbReference type="OMA" id="LQKCICY"/>
<dbReference type="Proteomes" id="UP000694892">
    <property type="component" value="Chromosome 2L"/>
</dbReference>
<name>A0A974HZZ3_XENLA</name>